<protein>
    <submittedName>
        <fullName evidence="2">Uncharacterized protein</fullName>
    </submittedName>
</protein>
<sequence length="107" mass="11090">MKAFSASTSRRTSRGTGVTSGARSSGARLRNSRSTTANGAKARCTPNQSRPSATSDTTTSGRAVRPRISSARASREPSVSATRTVTQPACWLADTSRPTVATRTGSS</sequence>
<gene>
    <name evidence="2" type="ORF">LMG26858_02887</name>
</gene>
<accession>A0A6S7DAQ3</accession>
<dbReference type="EMBL" id="CADILG010000020">
    <property type="protein sequence ID" value="CAB3874227.1"/>
    <property type="molecule type" value="Genomic_DNA"/>
</dbReference>
<feature type="region of interest" description="Disordered" evidence="1">
    <location>
        <begin position="1"/>
        <end position="87"/>
    </location>
</feature>
<evidence type="ECO:0000313" key="3">
    <source>
        <dbReference type="Proteomes" id="UP000494117"/>
    </source>
</evidence>
<evidence type="ECO:0000256" key="1">
    <source>
        <dbReference type="SAM" id="MobiDB-lite"/>
    </source>
</evidence>
<keyword evidence="3" id="KW-1185">Reference proteome</keyword>
<reference evidence="2 3" key="1">
    <citation type="submission" date="2020-04" db="EMBL/GenBank/DDBJ databases">
        <authorList>
            <person name="De Canck E."/>
        </authorList>
    </citation>
    <scope>NUCLEOTIDE SEQUENCE [LARGE SCALE GENOMIC DNA]</scope>
    <source>
        <strain evidence="2 3">LMG 26858</strain>
    </source>
</reference>
<feature type="compositionally biased region" description="Polar residues" evidence="1">
    <location>
        <begin position="77"/>
        <end position="87"/>
    </location>
</feature>
<organism evidence="2 3">
    <name type="scientific">Achromobacter anxifer</name>
    <dbReference type="NCBI Taxonomy" id="1287737"/>
    <lineage>
        <taxon>Bacteria</taxon>
        <taxon>Pseudomonadati</taxon>
        <taxon>Pseudomonadota</taxon>
        <taxon>Betaproteobacteria</taxon>
        <taxon>Burkholderiales</taxon>
        <taxon>Alcaligenaceae</taxon>
        <taxon>Achromobacter</taxon>
    </lineage>
</organism>
<evidence type="ECO:0000313" key="2">
    <source>
        <dbReference type="EMBL" id="CAB3874227.1"/>
    </source>
</evidence>
<dbReference type="AlphaFoldDB" id="A0A6S7DAQ3"/>
<dbReference type="Proteomes" id="UP000494117">
    <property type="component" value="Unassembled WGS sequence"/>
</dbReference>
<feature type="compositionally biased region" description="Low complexity" evidence="1">
    <location>
        <begin position="1"/>
        <end position="27"/>
    </location>
</feature>
<feature type="compositionally biased region" description="Polar residues" evidence="1">
    <location>
        <begin position="45"/>
        <end position="61"/>
    </location>
</feature>
<name>A0A6S7DAQ3_9BURK</name>
<proteinExistence type="predicted"/>